<dbReference type="GeneID" id="94026702"/>
<dbReference type="Proteomes" id="UP001272325">
    <property type="component" value="Unassembled WGS sequence"/>
</dbReference>
<sequence>MKTMNVKRVVLASALVMASGAASAAAPDVTSAVASIGEFGVVIGTLGGAYLLLTIAKKAWGKIGG</sequence>
<feature type="signal peptide" evidence="2">
    <location>
        <begin position="1"/>
        <end position="24"/>
    </location>
</feature>
<dbReference type="EMBL" id="JAWRCN010000001">
    <property type="protein sequence ID" value="MDW6016978.1"/>
    <property type="molecule type" value="Genomic_DNA"/>
</dbReference>
<keyword evidence="1" id="KW-0812">Transmembrane</keyword>
<gene>
    <name evidence="3" type="ORF">SBW85_04230</name>
</gene>
<reference evidence="3 4" key="1">
    <citation type="submission" date="2023-11" db="EMBL/GenBank/DDBJ databases">
        <title>Plant-associative lifestyle of Vibrio porteresiae and its evolutionary dynamics.</title>
        <authorList>
            <person name="Rameshkumar N."/>
            <person name="Kirti K."/>
        </authorList>
    </citation>
    <scope>NUCLEOTIDE SEQUENCE [LARGE SCALE GENOMIC DNA]</scope>
    <source>
        <strain evidence="3 4">MSSRF60</strain>
    </source>
</reference>
<name>A0ABU4IEI1_9VIBR</name>
<dbReference type="InterPro" id="IPR008020">
    <property type="entry name" value="G8P"/>
</dbReference>
<keyword evidence="4" id="KW-1185">Reference proteome</keyword>
<evidence type="ECO:0000313" key="3">
    <source>
        <dbReference type="EMBL" id="MDW6016978.1"/>
    </source>
</evidence>
<keyword evidence="1" id="KW-1133">Transmembrane helix</keyword>
<keyword evidence="2" id="KW-0732">Signal</keyword>
<keyword evidence="1" id="KW-0472">Membrane</keyword>
<comment type="caution">
    <text evidence="3">The sequence shown here is derived from an EMBL/GenBank/DDBJ whole genome shotgun (WGS) entry which is preliminary data.</text>
</comment>
<evidence type="ECO:0000256" key="1">
    <source>
        <dbReference type="SAM" id="Phobius"/>
    </source>
</evidence>
<dbReference type="RefSeq" id="WP_042487059.1">
    <property type="nucleotide sequence ID" value="NZ_AP024893.1"/>
</dbReference>
<feature type="chain" id="PRO_5047298202" evidence="2">
    <location>
        <begin position="25"/>
        <end position="65"/>
    </location>
</feature>
<feature type="transmembrane region" description="Helical" evidence="1">
    <location>
        <begin position="34"/>
        <end position="53"/>
    </location>
</feature>
<dbReference type="Pfam" id="PF05356">
    <property type="entry name" value="Phage_Coat_B"/>
    <property type="match status" value="1"/>
</dbReference>
<evidence type="ECO:0000313" key="4">
    <source>
        <dbReference type="Proteomes" id="UP001272325"/>
    </source>
</evidence>
<evidence type="ECO:0000256" key="2">
    <source>
        <dbReference type="SAM" id="SignalP"/>
    </source>
</evidence>
<accession>A0ABU4IEI1</accession>
<proteinExistence type="predicted"/>
<protein>
    <submittedName>
        <fullName evidence="3">Major capsid protein</fullName>
    </submittedName>
</protein>
<organism evidence="3 4">
    <name type="scientific">Vibrio plantisponsor</name>
    <dbReference type="NCBI Taxonomy" id="664643"/>
    <lineage>
        <taxon>Bacteria</taxon>
        <taxon>Pseudomonadati</taxon>
        <taxon>Pseudomonadota</taxon>
        <taxon>Gammaproteobacteria</taxon>
        <taxon>Vibrionales</taxon>
        <taxon>Vibrionaceae</taxon>
        <taxon>Vibrio</taxon>
    </lineage>
</organism>